<dbReference type="Proteomes" id="UP000683925">
    <property type="component" value="Unassembled WGS sequence"/>
</dbReference>
<sequence length="62" mass="7425">MNQIIACRNYSSKERLNTLQNNFFIFRPIDRNTGDYDKYERVQQKGLLEFNVNLSIGKHFLI</sequence>
<evidence type="ECO:0000313" key="1">
    <source>
        <dbReference type="EMBL" id="CAD8210184.1"/>
    </source>
</evidence>
<keyword evidence="2" id="KW-1185">Reference proteome</keyword>
<dbReference type="EMBL" id="CAJJDP010000152">
    <property type="protein sequence ID" value="CAD8210184.1"/>
    <property type="molecule type" value="Genomic_DNA"/>
</dbReference>
<dbReference type="AlphaFoldDB" id="A0A8S1YFC4"/>
<evidence type="ECO:0000313" key="2">
    <source>
        <dbReference type="Proteomes" id="UP000683925"/>
    </source>
</evidence>
<reference evidence="1" key="1">
    <citation type="submission" date="2021-01" db="EMBL/GenBank/DDBJ databases">
        <authorList>
            <consortium name="Genoscope - CEA"/>
            <person name="William W."/>
        </authorList>
    </citation>
    <scope>NUCLEOTIDE SEQUENCE</scope>
</reference>
<organism evidence="1 2">
    <name type="scientific">Paramecium octaurelia</name>
    <dbReference type="NCBI Taxonomy" id="43137"/>
    <lineage>
        <taxon>Eukaryota</taxon>
        <taxon>Sar</taxon>
        <taxon>Alveolata</taxon>
        <taxon>Ciliophora</taxon>
        <taxon>Intramacronucleata</taxon>
        <taxon>Oligohymenophorea</taxon>
        <taxon>Peniculida</taxon>
        <taxon>Parameciidae</taxon>
        <taxon>Paramecium</taxon>
    </lineage>
</organism>
<proteinExistence type="predicted"/>
<name>A0A8S1YFC4_PAROT</name>
<protein>
    <submittedName>
        <fullName evidence="1">Uncharacterized protein</fullName>
    </submittedName>
</protein>
<gene>
    <name evidence="1" type="ORF">POCTA_138.1.T1500036</name>
</gene>
<accession>A0A8S1YFC4</accession>
<comment type="caution">
    <text evidence="1">The sequence shown here is derived from an EMBL/GenBank/DDBJ whole genome shotgun (WGS) entry which is preliminary data.</text>
</comment>